<proteinExistence type="predicted"/>
<feature type="region of interest" description="Disordered" evidence="1">
    <location>
        <begin position="26"/>
        <end position="71"/>
    </location>
</feature>
<evidence type="ECO:0000313" key="2">
    <source>
        <dbReference type="EMBL" id="SUB79942.1"/>
    </source>
</evidence>
<name>A0AAQ1UIE9_9BACT</name>
<evidence type="ECO:0000256" key="1">
    <source>
        <dbReference type="SAM" id="MobiDB-lite"/>
    </source>
</evidence>
<dbReference type="Proteomes" id="UP000255283">
    <property type="component" value="Unassembled WGS sequence"/>
</dbReference>
<accession>A0AAQ1UIE9</accession>
<gene>
    <name evidence="2" type="ORF">NCTC13063_01219</name>
</gene>
<organism evidence="2 3">
    <name type="scientific">Segatella buccae</name>
    <dbReference type="NCBI Taxonomy" id="28126"/>
    <lineage>
        <taxon>Bacteria</taxon>
        <taxon>Pseudomonadati</taxon>
        <taxon>Bacteroidota</taxon>
        <taxon>Bacteroidia</taxon>
        <taxon>Bacteroidales</taxon>
        <taxon>Prevotellaceae</taxon>
        <taxon>Segatella</taxon>
    </lineage>
</organism>
<protein>
    <submittedName>
        <fullName evidence="2">Uncharacterized protein</fullName>
    </submittedName>
</protein>
<sequence>MEKKTYFVPNTKIKALELEQHLAAASPDINDEGTDVHFPGTGGGGNANDAYGKSWSLWDDEDETENMYNHQ</sequence>
<evidence type="ECO:0000313" key="3">
    <source>
        <dbReference type="Proteomes" id="UP000255283"/>
    </source>
</evidence>
<dbReference type="RefSeq" id="WP_004341111.1">
    <property type="nucleotide sequence ID" value="NZ_DBFWLE010000009.1"/>
</dbReference>
<dbReference type="AlphaFoldDB" id="A0AAQ1UIE9"/>
<reference evidence="2 3" key="1">
    <citation type="submission" date="2018-06" db="EMBL/GenBank/DDBJ databases">
        <authorList>
            <consortium name="Pathogen Informatics"/>
            <person name="Doyle S."/>
        </authorList>
    </citation>
    <scope>NUCLEOTIDE SEQUENCE [LARGE SCALE GENOMIC DNA]</scope>
    <source>
        <strain evidence="2 3">NCTC13063</strain>
    </source>
</reference>
<comment type="caution">
    <text evidence="2">The sequence shown here is derived from an EMBL/GenBank/DDBJ whole genome shotgun (WGS) entry which is preliminary data.</text>
</comment>
<dbReference type="EMBL" id="UGTJ01000001">
    <property type="protein sequence ID" value="SUB79942.1"/>
    <property type="molecule type" value="Genomic_DNA"/>
</dbReference>